<evidence type="ECO:0000256" key="2">
    <source>
        <dbReference type="ARBA" id="ARBA00010792"/>
    </source>
</evidence>
<comment type="caution">
    <text evidence="10">The sequence shown here is derived from an EMBL/GenBank/DDBJ whole genome shotgun (WGS) entry which is preliminary data.</text>
</comment>
<keyword evidence="3" id="KW-1003">Cell membrane</keyword>
<evidence type="ECO:0000256" key="1">
    <source>
        <dbReference type="ARBA" id="ARBA00004651"/>
    </source>
</evidence>
<keyword evidence="5 8" id="KW-1133">Transmembrane helix</keyword>
<evidence type="ECO:0000259" key="9">
    <source>
        <dbReference type="Pfam" id="PF09335"/>
    </source>
</evidence>
<dbReference type="AlphaFoldDB" id="A0AAW9PR17"/>
<feature type="transmembrane region" description="Helical" evidence="8">
    <location>
        <begin position="142"/>
        <end position="164"/>
    </location>
</feature>
<evidence type="ECO:0000256" key="8">
    <source>
        <dbReference type="SAM" id="Phobius"/>
    </source>
</evidence>
<feature type="transmembrane region" description="Helical" evidence="8">
    <location>
        <begin position="176"/>
        <end position="194"/>
    </location>
</feature>
<dbReference type="PANTHER" id="PTHR42709">
    <property type="entry name" value="ALKALINE PHOSPHATASE LIKE PROTEIN"/>
    <property type="match status" value="1"/>
</dbReference>
<dbReference type="InterPro" id="IPR051311">
    <property type="entry name" value="DedA_domain"/>
</dbReference>
<evidence type="ECO:0000256" key="7">
    <source>
        <dbReference type="SAM" id="MobiDB-lite"/>
    </source>
</evidence>
<dbReference type="InterPro" id="IPR032816">
    <property type="entry name" value="VTT_dom"/>
</dbReference>
<keyword evidence="4 8" id="KW-0812">Transmembrane</keyword>
<dbReference type="Pfam" id="PF09335">
    <property type="entry name" value="VTT_dom"/>
    <property type="match status" value="1"/>
</dbReference>
<evidence type="ECO:0000256" key="6">
    <source>
        <dbReference type="ARBA" id="ARBA00023136"/>
    </source>
</evidence>
<name>A0AAW9PR17_9CYAN</name>
<feature type="domain" description="VTT" evidence="9">
    <location>
        <begin position="36"/>
        <end position="160"/>
    </location>
</feature>
<feature type="compositionally biased region" description="Polar residues" evidence="7">
    <location>
        <begin position="227"/>
        <end position="236"/>
    </location>
</feature>
<sequence>MSLEIISLETIQDWAGQYGYWLIFFGIMVENAGIPIPGETITIVGGFLAGNGELSYPLVLLSAASGAMIGDSSGYWIGRLGGLSVLETVGKVFRIPSGEIAQAKEKFSGNADRAVFFGRFIALLRTFASPMAGVSGMPYPRFLLFSITGAMTWATGVTCLAYFAGRFIALEKLVSYILRFGIFILVAVASWFLLPRIWRAAKKYWGIGPVEPDITSNSAATEEPSSEKSGLSSNLNLDDAIAQSVANPPS</sequence>
<keyword evidence="6 8" id="KW-0472">Membrane</keyword>
<feature type="region of interest" description="Disordered" evidence="7">
    <location>
        <begin position="216"/>
        <end position="250"/>
    </location>
</feature>
<evidence type="ECO:0000256" key="3">
    <source>
        <dbReference type="ARBA" id="ARBA00022475"/>
    </source>
</evidence>
<comment type="similarity">
    <text evidence="2">Belongs to the DedA family.</text>
</comment>
<proteinExistence type="inferred from homology"/>
<reference evidence="10" key="1">
    <citation type="submission" date="2024-01" db="EMBL/GenBank/DDBJ databases">
        <title>Bank of Algae and Cyanobacteria of the Azores (BACA) strain genomes.</title>
        <authorList>
            <person name="Luz R."/>
            <person name="Cordeiro R."/>
            <person name="Fonseca A."/>
            <person name="Goncalves V."/>
        </authorList>
    </citation>
    <scope>NUCLEOTIDE SEQUENCE</scope>
    <source>
        <strain evidence="10">BACA0141</strain>
    </source>
</reference>
<evidence type="ECO:0000256" key="5">
    <source>
        <dbReference type="ARBA" id="ARBA00022989"/>
    </source>
</evidence>
<dbReference type="Proteomes" id="UP001333818">
    <property type="component" value="Unassembled WGS sequence"/>
</dbReference>
<dbReference type="GO" id="GO:0005886">
    <property type="term" value="C:plasma membrane"/>
    <property type="evidence" value="ECO:0007669"/>
    <property type="project" value="UniProtKB-SubCell"/>
</dbReference>
<keyword evidence="11" id="KW-1185">Reference proteome</keyword>
<organism evidence="10 11">
    <name type="scientific">Tumidithrix elongata BACA0141</name>
    <dbReference type="NCBI Taxonomy" id="2716417"/>
    <lineage>
        <taxon>Bacteria</taxon>
        <taxon>Bacillati</taxon>
        <taxon>Cyanobacteriota</taxon>
        <taxon>Cyanophyceae</taxon>
        <taxon>Pseudanabaenales</taxon>
        <taxon>Pseudanabaenaceae</taxon>
        <taxon>Tumidithrix</taxon>
        <taxon>Tumidithrix elongata</taxon>
    </lineage>
</organism>
<dbReference type="EMBL" id="JAZBJZ010000014">
    <property type="protein sequence ID" value="MEE3716227.1"/>
    <property type="molecule type" value="Genomic_DNA"/>
</dbReference>
<evidence type="ECO:0000313" key="11">
    <source>
        <dbReference type="Proteomes" id="UP001333818"/>
    </source>
</evidence>
<gene>
    <name evidence="10" type="ORF">V2H45_05655</name>
</gene>
<protein>
    <submittedName>
        <fullName evidence="10">DedA family protein</fullName>
    </submittedName>
</protein>
<dbReference type="PANTHER" id="PTHR42709:SF6">
    <property type="entry name" value="UNDECAPRENYL PHOSPHATE TRANSPORTER A"/>
    <property type="match status" value="1"/>
</dbReference>
<accession>A0AAW9PR17</accession>
<evidence type="ECO:0000256" key="4">
    <source>
        <dbReference type="ARBA" id="ARBA00022692"/>
    </source>
</evidence>
<comment type="subcellular location">
    <subcellularLocation>
        <location evidence="1">Cell membrane</location>
        <topology evidence="1">Multi-pass membrane protein</topology>
    </subcellularLocation>
</comment>
<evidence type="ECO:0000313" key="10">
    <source>
        <dbReference type="EMBL" id="MEE3716227.1"/>
    </source>
</evidence>